<keyword evidence="4" id="KW-0175">Coiled coil</keyword>
<feature type="repeat" description="ANK" evidence="3">
    <location>
        <begin position="928"/>
        <end position="960"/>
    </location>
</feature>
<evidence type="ECO:0000256" key="3">
    <source>
        <dbReference type="PROSITE-ProRule" id="PRU00023"/>
    </source>
</evidence>
<dbReference type="OrthoDB" id="7464126at2759"/>
<evidence type="ECO:0008006" key="9">
    <source>
        <dbReference type="Google" id="ProtNLM"/>
    </source>
</evidence>
<protein>
    <recommendedName>
        <fullName evidence="9">DZIP3-like HEPN domain-containing protein</fullName>
    </recommendedName>
</protein>
<feature type="repeat" description="ANK" evidence="3">
    <location>
        <begin position="730"/>
        <end position="762"/>
    </location>
</feature>
<dbReference type="Pfam" id="PF13637">
    <property type="entry name" value="Ank_4"/>
    <property type="match status" value="4"/>
</dbReference>
<evidence type="ECO:0000259" key="5">
    <source>
        <dbReference type="Pfam" id="PF18738"/>
    </source>
</evidence>
<dbReference type="InterPro" id="IPR036770">
    <property type="entry name" value="Ankyrin_rpt-contain_sf"/>
</dbReference>
<evidence type="ECO:0000313" key="7">
    <source>
        <dbReference type="EMBL" id="VDI57635.1"/>
    </source>
</evidence>
<gene>
    <name evidence="7" type="ORF">MGAL_10B077449</name>
</gene>
<name>A0A8B6G296_MYTGA</name>
<dbReference type="CDD" id="cd01983">
    <property type="entry name" value="SIMIBI"/>
    <property type="match status" value="1"/>
</dbReference>
<dbReference type="EMBL" id="UYJE01007762">
    <property type="protein sequence ID" value="VDI57635.1"/>
    <property type="molecule type" value="Genomic_DNA"/>
</dbReference>
<dbReference type="SUPFAM" id="SSF52540">
    <property type="entry name" value="P-loop containing nucleoside triphosphate hydrolases"/>
    <property type="match status" value="1"/>
</dbReference>
<organism evidence="7 8">
    <name type="scientific">Mytilus galloprovincialis</name>
    <name type="common">Mediterranean mussel</name>
    <dbReference type="NCBI Taxonomy" id="29158"/>
    <lineage>
        <taxon>Eukaryota</taxon>
        <taxon>Metazoa</taxon>
        <taxon>Spiralia</taxon>
        <taxon>Lophotrochozoa</taxon>
        <taxon>Mollusca</taxon>
        <taxon>Bivalvia</taxon>
        <taxon>Autobranchia</taxon>
        <taxon>Pteriomorphia</taxon>
        <taxon>Mytilida</taxon>
        <taxon>Mytiloidea</taxon>
        <taxon>Mytilidae</taxon>
        <taxon>Mytilinae</taxon>
        <taxon>Mytilus</taxon>
    </lineage>
</organism>
<feature type="repeat" description="ANK" evidence="3">
    <location>
        <begin position="763"/>
        <end position="795"/>
    </location>
</feature>
<evidence type="ECO:0000256" key="2">
    <source>
        <dbReference type="ARBA" id="ARBA00023043"/>
    </source>
</evidence>
<dbReference type="InterPro" id="IPR002110">
    <property type="entry name" value="Ankyrin_rpt"/>
</dbReference>
<dbReference type="AlphaFoldDB" id="A0A8B6G296"/>
<feature type="coiled-coil region" evidence="4">
    <location>
        <begin position="176"/>
        <end position="217"/>
    </location>
</feature>
<proteinExistence type="predicted"/>
<feature type="repeat" description="ANK" evidence="3">
    <location>
        <begin position="895"/>
        <end position="927"/>
    </location>
</feature>
<feature type="repeat" description="ANK" evidence="3">
    <location>
        <begin position="664"/>
        <end position="696"/>
    </location>
</feature>
<dbReference type="Pfam" id="PF18738">
    <property type="entry name" value="HEPN_DZIP3"/>
    <property type="match status" value="1"/>
</dbReference>
<dbReference type="Pfam" id="PF12796">
    <property type="entry name" value="Ank_2"/>
    <property type="match status" value="3"/>
</dbReference>
<feature type="repeat" description="ANK" evidence="3">
    <location>
        <begin position="697"/>
        <end position="729"/>
    </location>
</feature>
<feature type="repeat" description="ANK" evidence="3">
    <location>
        <begin position="1027"/>
        <end position="1059"/>
    </location>
</feature>
<sequence>MASGLTPEEENYVRMSLLLTGICPRAARALFNSEFAPACLDSSLKREYNTLRDLQKRRIINQQQWNLLFPRFPDVVDSKTFDVTLMITLLRNLTDLTPCNGGYDMLPSPNESTPTSDLARIKCYRNMLAHLDEGKLDNSIFIKAWNDITGAVGRLGGQSMKQECDNLKTKILDQTNQEIMLDIKRSNDEIRELKQSVDSLKTANADLTEEVEKLKDTVPWNIRAQIGQDLVEWKENDKMFISTRAAKYILKCIKENSNVTITSSSGVGKTAILRHVALQMSAEGYDVLPIRDPGDIIKFYNPKKKTLFVIDDLCGNYSLNQTDMKVWEPIIEQITKLLSNTFAKIIVACRLQVFQDEKFESLSVFKSCVCNLLSDNISLSKAEKKSIAEVYLKTKAPDISDCYDLYDCFPLLCKLYQGNPSLNIKDFFKKPFSVYEAEIDKLYNKGFYSKYCALALCVMFNNNVKEDILTGEVDEDTRVKIENTCEACKLDRGTSRLKLQDELNSFIHTFLKKEQNIYKTIHDKIFDFLVFYFGHKIIQCLIKNGHSDLIKQRFLLENEDNVDQFISIVPPKYHQMYIQRMIDDWSKGEVYQVFCNRNMNIPRFRQRFLCHLNGLETYFQRKLAHTCDEPNHDYLLLLLSIYGDLPMISWCLNHGVSVNRCMNDKMTPLHVAASKGWTDIVKLLLDTGSDYDKCDILGWSSTLHACRHGHTEIVRMLLETGADYNKCSNDGWSPVMMACEYGQTEIVRMLLEKGADYNKCTHNGWSPVMMACSYGHIEIVKILLETGADYNKCNNDGWSPVMSACRYGHTEIVRILLETGADYNKCTHDDWSLVMSTCRYEHTAIVKILLETGADYNKCNNDGWSPVMSACRYGHTEIVRILLETGADNNKCNNDGWSPVMSACRYGHTEIVRILLQTGADYNKCRNDGWSPLMSACRNGHTEIVRMLLETGADYNKCTHDDWSLVMSACRYGHTEIVKILLETGADYNKCNNDGWSPVMSACRNGHTEIVKILLEKGADYNKCNNDGWSPVMMACGYEHTEIVKILLKTGADYNKCNNDGWSPVMCACRNGHT</sequence>
<reference evidence="7" key="1">
    <citation type="submission" date="2018-11" db="EMBL/GenBank/DDBJ databases">
        <authorList>
            <person name="Alioto T."/>
            <person name="Alioto T."/>
        </authorList>
    </citation>
    <scope>NUCLEOTIDE SEQUENCE</scope>
</reference>
<dbReference type="SMART" id="SM00248">
    <property type="entry name" value="ANK"/>
    <property type="match status" value="13"/>
</dbReference>
<dbReference type="SUPFAM" id="SSF48403">
    <property type="entry name" value="Ankyrin repeat"/>
    <property type="match status" value="2"/>
</dbReference>
<dbReference type="InterPro" id="IPR027417">
    <property type="entry name" value="P-loop_NTPase"/>
</dbReference>
<accession>A0A8B6G296</accession>
<evidence type="ECO:0000259" key="6">
    <source>
        <dbReference type="Pfam" id="PF20720"/>
    </source>
</evidence>
<keyword evidence="1" id="KW-0677">Repeat</keyword>
<feature type="repeat" description="ANK" evidence="3">
    <location>
        <begin position="796"/>
        <end position="828"/>
    </location>
</feature>
<dbReference type="PROSITE" id="PS50088">
    <property type="entry name" value="ANK_REPEAT"/>
    <property type="match status" value="11"/>
</dbReference>
<comment type="caution">
    <text evidence="7">The sequence shown here is derived from an EMBL/GenBank/DDBJ whole genome shotgun (WGS) entry which is preliminary data.</text>
</comment>
<dbReference type="PROSITE" id="PS50297">
    <property type="entry name" value="ANK_REP_REGION"/>
    <property type="match status" value="11"/>
</dbReference>
<evidence type="ECO:0000313" key="8">
    <source>
        <dbReference type="Proteomes" id="UP000596742"/>
    </source>
</evidence>
<evidence type="ECO:0000256" key="1">
    <source>
        <dbReference type="ARBA" id="ARBA00022737"/>
    </source>
</evidence>
<dbReference type="Proteomes" id="UP000596742">
    <property type="component" value="Unassembled WGS sequence"/>
</dbReference>
<dbReference type="Gene3D" id="1.25.40.20">
    <property type="entry name" value="Ankyrin repeat-containing domain"/>
    <property type="match status" value="3"/>
</dbReference>
<feature type="repeat" description="ANK" evidence="3">
    <location>
        <begin position="994"/>
        <end position="1026"/>
    </location>
</feature>
<dbReference type="PRINTS" id="PR01415">
    <property type="entry name" value="ANKYRIN"/>
</dbReference>
<keyword evidence="2 3" id="KW-0040">ANK repeat</keyword>
<feature type="domain" description="DZIP3-like HEPN" evidence="5">
    <location>
        <begin position="39"/>
        <end position="178"/>
    </location>
</feature>
<dbReference type="Pfam" id="PF20720">
    <property type="entry name" value="nSTAND3"/>
    <property type="match status" value="1"/>
</dbReference>
<feature type="repeat" description="ANK" evidence="3">
    <location>
        <begin position="862"/>
        <end position="894"/>
    </location>
</feature>
<feature type="repeat" description="ANK" evidence="3">
    <location>
        <begin position="961"/>
        <end position="993"/>
    </location>
</feature>
<keyword evidence="8" id="KW-1185">Reference proteome</keyword>
<feature type="domain" description="Novel STAND NTPase 3" evidence="6">
    <location>
        <begin position="240"/>
        <end position="393"/>
    </location>
</feature>
<dbReference type="InterPro" id="IPR051631">
    <property type="entry name" value="Ankyrin-KH/SAM_domain"/>
</dbReference>
<dbReference type="InterPro" id="IPR049050">
    <property type="entry name" value="nSTAND3"/>
</dbReference>
<evidence type="ECO:0000256" key="4">
    <source>
        <dbReference type="SAM" id="Coils"/>
    </source>
</evidence>
<dbReference type="InterPro" id="IPR041249">
    <property type="entry name" value="HEPN_DZIP3"/>
</dbReference>
<dbReference type="PANTHER" id="PTHR23206:SF8">
    <property type="entry name" value="ANKYRIN REPEAT AND KH DOMAIN-CONTAINING 1"/>
    <property type="match status" value="1"/>
</dbReference>
<dbReference type="PANTHER" id="PTHR23206">
    <property type="entry name" value="MASK PROTEIN"/>
    <property type="match status" value="1"/>
</dbReference>